<evidence type="ECO:0000313" key="2">
    <source>
        <dbReference type="EMBL" id="PMD44737.1"/>
    </source>
</evidence>
<evidence type="ECO:0000313" key="3">
    <source>
        <dbReference type="Proteomes" id="UP000235786"/>
    </source>
</evidence>
<dbReference type="InterPro" id="IPR001810">
    <property type="entry name" value="F-box_dom"/>
</dbReference>
<dbReference type="STRING" id="1149755.A0A2J6S1W5"/>
<dbReference type="InterPro" id="IPR036047">
    <property type="entry name" value="F-box-like_dom_sf"/>
</dbReference>
<dbReference type="Proteomes" id="UP000235786">
    <property type="component" value="Unassembled WGS sequence"/>
</dbReference>
<dbReference type="SUPFAM" id="SSF81383">
    <property type="entry name" value="F-box domain"/>
    <property type="match status" value="1"/>
</dbReference>
<dbReference type="SMART" id="SM00256">
    <property type="entry name" value="FBOX"/>
    <property type="match status" value="1"/>
</dbReference>
<dbReference type="AlphaFoldDB" id="A0A2J6S1W5"/>
<dbReference type="Pfam" id="PF12937">
    <property type="entry name" value="F-box-like"/>
    <property type="match status" value="1"/>
</dbReference>
<name>A0A2J6S1W5_HYAVF</name>
<sequence length="266" mass="31013">MAACLPPTLFSIPELVHSILLHLPVRDLLRVQRVCRLWKETTDHSLALQRKLFFVPVANADQEPECNPLLREVFPPWFPNHYHDSSDIPFSDDFSPGDLCKTLKWYTDEYRRMRVLSPEASWRRMFPVQPPPARIEEIYTEGGCSCFYRIAKGVIREHFQHLQEPGITMGFLWDVGIHVLEEKWEPKTLGLHWHMFPFIPTEESFKDVHFSRWIEELGPVRNVITMDVRWSNDCYPSGACPSGLSVGYFDPDIIKWDFDEDGNPGV</sequence>
<dbReference type="OrthoDB" id="3800738at2759"/>
<dbReference type="Gene3D" id="1.20.1280.50">
    <property type="match status" value="1"/>
</dbReference>
<accession>A0A2J6S1W5</accession>
<feature type="domain" description="F-box" evidence="1">
    <location>
        <begin position="12"/>
        <end position="51"/>
    </location>
</feature>
<keyword evidence="3" id="KW-1185">Reference proteome</keyword>
<proteinExistence type="predicted"/>
<evidence type="ECO:0000259" key="1">
    <source>
        <dbReference type="SMART" id="SM00256"/>
    </source>
</evidence>
<reference evidence="2 3" key="1">
    <citation type="submission" date="2016-04" db="EMBL/GenBank/DDBJ databases">
        <title>A degradative enzymes factory behind the ericoid mycorrhizal symbiosis.</title>
        <authorList>
            <consortium name="DOE Joint Genome Institute"/>
            <person name="Martino E."/>
            <person name="Morin E."/>
            <person name="Grelet G."/>
            <person name="Kuo A."/>
            <person name="Kohler A."/>
            <person name="Daghino S."/>
            <person name="Barry K."/>
            <person name="Choi C."/>
            <person name="Cichocki N."/>
            <person name="Clum A."/>
            <person name="Copeland A."/>
            <person name="Hainaut M."/>
            <person name="Haridas S."/>
            <person name="Labutti K."/>
            <person name="Lindquist E."/>
            <person name="Lipzen A."/>
            <person name="Khouja H.-R."/>
            <person name="Murat C."/>
            <person name="Ohm R."/>
            <person name="Olson A."/>
            <person name="Spatafora J."/>
            <person name="Veneault-Fourrey C."/>
            <person name="Henrissat B."/>
            <person name="Grigoriev I."/>
            <person name="Martin F."/>
            <person name="Perotto S."/>
        </authorList>
    </citation>
    <scope>NUCLEOTIDE SEQUENCE [LARGE SCALE GENOMIC DNA]</scope>
    <source>
        <strain evidence="2 3">F</strain>
    </source>
</reference>
<organism evidence="2 3">
    <name type="scientific">Hyaloscypha variabilis (strain UAMH 11265 / GT02V1 / F)</name>
    <name type="common">Meliniomyces variabilis</name>
    <dbReference type="NCBI Taxonomy" id="1149755"/>
    <lineage>
        <taxon>Eukaryota</taxon>
        <taxon>Fungi</taxon>
        <taxon>Dikarya</taxon>
        <taxon>Ascomycota</taxon>
        <taxon>Pezizomycotina</taxon>
        <taxon>Leotiomycetes</taxon>
        <taxon>Helotiales</taxon>
        <taxon>Hyaloscyphaceae</taxon>
        <taxon>Hyaloscypha</taxon>
        <taxon>Hyaloscypha variabilis</taxon>
    </lineage>
</organism>
<protein>
    <recommendedName>
        <fullName evidence="1">F-box domain-containing protein</fullName>
    </recommendedName>
</protein>
<gene>
    <name evidence="2" type="ORF">L207DRAFT_509418</name>
</gene>
<dbReference type="EMBL" id="KZ613941">
    <property type="protein sequence ID" value="PMD44737.1"/>
    <property type="molecule type" value="Genomic_DNA"/>
</dbReference>